<organism evidence="2 3">
    <name type="scientific">Brassica campestris</name>
    <name type="common">Field mustard</name>
    <dbReference type="NCBI Taxonomy" id="3711"/>
    <lineage>
        <taxon>Eukaryota</taxon>
        <taxon>Viridiplantae</taxon>
        <taxon>Streptophyta</taxon>
        <taxon>Embryophyta</taxon>
        <taxon>Tracheophyta</taxon>
        <taxon>Spermatophyta</taxon>
        <taxon>Magnoliopsida</taxon>
        <taxon>eudicotyledons</taxon>
        <taxon>Gunneridae</taxon>
        <taxon>Pentapetalae</taxon>
        <taxon>rosids</taxon>
        <taxon>malvids</taxon>
        <taxon>Brassicales</taxon>
        <taxon>Brassicaceae</taxon>
        <taxon>Brassiceae</taxon>
        <taxon>Brassica</taxon>
    </lineage>
</organism>
<dbReference type="Gramene" id="Bra032994.1">
    <property type="protein sequence ID" value="Bra032994.1-P"/>
    <property type="gene ID" value="Bra032994"/>
</dbReference>
<reference evidence="2 3" key="1">
    <citation type="journal article" date="2011" name="Nat. Genet.">
        <title>The genome of the mesopolyploid crop species Brassica rapa.</title>
        <authorList>
            <consortium name="Brassica rapa Genome Sequencing Project Consortium"/>
            <person name="Wang X."/>
            <person name="Wang H."/>
            <person name="Wang J."/>
            <person name="Sun R."/>
            <person name="Wu J."/>
            <person name="Liu S."/>
            <person name="Bai Y."/>
            <person name="Mun J.H."/>
            <person name="Bancroft I."/>
            <person name="Cheng F."/>
            <person name="Huang S."/>
            <person name="Li X."/>
            <person name="Hua W."/>
            <person name="Wang J."/>
            <person name="Wang X."/>
            <person name="Freeling M."/>
            <person name="Pires J.C."/>
            <person name="Paterson A.H."/>
            <person name="Chalhoub B."/>
            <person name="Wang B."/>
            <person name="Hayward A."/>
            <person name="Sharpe A.G."/>
            <person name="Park B.S."/>
            <person name="Weisshaar B."/>
            <person name="Liu B."/>
            <person name="Li B."/>
            <person name="Liu B."/>
            <person name="Tong C."/>
            <person name="Song C."/>
            <person name="Duran C."/>
            <person name="Peng C."/>
            <person name="Geng C."/>
            <person name="Koh C."/>
            <person name="Lin C."/>
            <person name="Edwards D."/>
            <person name="Mu D."/>
            <person name="Shen D."/>
            <person name="Soumpourou E."/>
            <person name="Li F."/>
            <person name="Fraser F."/>
            <person name="Conant G."/>
            <person name="Lassalle G."/>
            <person name="King G.J."/>
            <person name="Bonnema G."/>
            <person name="Tang H."/>
            <person name="Wang H."/>
            <person name="Belcram H."/>
            <person name="Zhou H."/>
            <person name="Hirakawa H."/>
            <person name="Abe H."/>
            <person name="Guo H."/>
            <person name="Wang H."/>
            <person name="Jin H."/>
            <person name="Parkin I.A."/>
            <person name="Batley J."/>
            <person name="Kim J.S."/>
            <person name="Just J."/>
            <person name="Li J."/>
            <person name="Xu J."/>
            <person name="Deng J."/>
            <person name="Kim J.A."/>
            <person name="Li J."/>
            <person name="Yu J."/>
            <person name="Meng J."/>
            <person name="Wang J."/>
            <person name="Min J."/>
            <person name="Poulain J."/>
            <person name="Wang J."/>
            <person name="Hatakeyama K."/>
            <person name="Wu K."/>
            <person name="Wang L."/>
            <person name="Fang L."/>
            <person name="Trick M."/>
            <person name="Links M.G."/>
            <person name="Zhao M."/>
            <person name="Jin M."/>
            <person name="Ramchiary N."/>
            <person name="Drou N."/>
            <person name="Berkman P.J."/>
            <person name="Cai Q."/>
            <person name="Huang Q."/>
            <person name="Li R."/>
            <person name="Tabata S."/>
            <person name="Cheng S."/>
            <person name="Zhang S."/>
            <person name="Zhang S."/>
            <person name="Huang S."/>
            <person name="Sato S."/>
            <person name="Sun S."/>
            <person name="Kwon S.J."/>
            <person name="Choi S.R."/>
            <person name="Lee T.H."/>
            <person name="Fan W."/>
            <person name="Zhao X."/>
            <person name="Tan X."/>
            <person name="Xu X."/>
            <person name="Wang Y."/>
            <person name="Qiu Y."/>
            <person name="Yin Y."/>
            <person name="Li Y."/>
            <person name="Du Y."/>
            <person name="Liao Y."/>
            <person name="Lim Y."/>
            <person name="Narusaka Y."/>
            <person name="Wang Y."/>
            <person name="Wang Z."/>
            <person name="Li Z."/>
            <person name="Wang Z."/>
            <person name="Xiong Z."/>
            <person name="Zhang Z."/>
        </authorList>
    </citation>
    <scope>NUCLEOTIDE SEQUENCE [LARGE SCALE GENOMIC DNA]</scope>
    <source>
        <strain evidence="2 3">cv. Chiifu-401-42</strain>
    </source>
</reference>
<accession>M4EW11</accession>
<keyword evidence="3" id="KW-1185">Reference proteome</keyword>
<protein>
    <submittedName>
        <fullName evidence="2">Uncharacterized protein</fullName>
    </submittedName>
</protein>
<evidence type="ECO:0000256" key="1">
    <source>
        <dbReference type="SAM" id="MobiDB-lite"/>
    </source>
</evidence>
<feature type="region of interest" description="Disordered" evidence="1">
    <location>
        <begin position="1"/>
        <end position="74"/>
    </location>
</feature>
<reference evidence="2" key="3">
    <citation type="submission" date="2023-03" db="UniProtKB">
        <authorList>
            <consortium name="EnsemblPlants"/>
        </authorList>
    </citation>
    <scope>IDENTIFICATION</scope>
    <source>
        <strain evidence="2">cv. Chiifu-401-42</strain>
    </source>
</reference>
<evidence type="ECO:0000313" key="2">
    <source>
        <dbReference type="EnsemblPlants" id="Bra032994.1-P"/>
    </source>
</evidence>
<name>M4EW11_BRACM</name>
<proteinExistence type="predicted"/>
<dbReference type="HOGENOM" id="CLU_2691244_0_0_1"/>
<dbReference type="InParanoid" id="M4EW11"/>
<dbReference type="Proteomes" id="UP000011750">
    <property type="component" value="Chromosome A02"/>
</dbReference>
<sequence>MYATAAESAGAPEQMDVSSQQKPSSDESDGQHDESAGAPEQMDVSSQQKPSSDESDGQHDETPASSEKQYRAAL</sequence>
<dbReference type="AlphaFoldDB" id="M4EW11"/>
<dbReference type="STRING" id="51351.M4EW11"/>
<reference evidence="2 3" key="2">
    <citation type="journal article" date="2018" name="Hortic Res">
        <title>Improved Brassica rapa reference genome by single-molecule sequencing and chromosome conformation capture technologies.</title>
        <authorList>
            <person name="Zhang L."/>
            <person name="Cai X."/>
            <person name="Wu J."/>
            <person name="Liu M."/>
            <person name="Grob S."/>
            <person name="Cheng F."/>
            <person name="Liang J."/>
            <person name="Cai C."/>
            <person name="Liu Z."/>
            <person name="Liu B."/>
            <person name="Wang F."/>
            <person name="Li S."/>
            <person name="Liu F."/>
            <person name="Li X."/>
            <person name="Cheng L."/>
            <person name="Yang W."/>
            <person name="Li M.H."/>
            <person name="Grossniklaus U."/>
            <person name="Zheng H."/>
            <person name="Wang X."/>
        </authorList>
    </citation>
    <scope>NUCLEOTIDE SEQUENCE [LARGE SCALE GENOMIC DNA]</scope>
    <source>
        <strain evidence="2 3">cv. Chiifu-401-42</strain>
    </source>
</reference>
<evidence type="ECO:0000313" key="3">
    <source>
        <dbReference type="Proteomes" id="UP000011750"/>
    </source>
</evidence>
<dbReference type="EnsemblPlants" id="Bra032994.1">
    <property type="protein sequence ID" value="Bra032994.1-P"/>
    <property type="gene ID" value="Bra032994"/>
</dbReference>